<accession>A0A218ZHZ0</accession>
<sequence>MSTSAAATPTQSAVSSASAAPHNEFSFYQYNPSIAAAAIFIFLFLATTAWHCLQTSKKRTFYFIPLIVGGCFEWWGYIARIFAHYNMDSQGVFIAQTLLLLLPPSLFAASIYMILGRLIHFTSGESMAPIRAERLTKIFVGGDVIAFLLQAGGGSMLAKAATQDTGKIVVIVGLLVQIGFFGLFVVTSFIFHRRMSGSPTSASMRGNWQRYMYALYGASALILVRSVFRIAEFAGGHESTLMSNEVYMYVFDGVLMVGVMVIFNVIHPGEIIGRNRHLKGTMSLGEMESEQEDRTESFIRGR</sequence>
<feature type="transmembrane region" description="Helical" evidence="5">
    <location>
        <begin position="60"/>
        <end position="79"/>
    </location>
</feature>
<gene>
    <name evidence="6" type="ORF">B2J93_6193</name>
</gene>
<feature type="transmembrane region" description="Helical" evidence="5">
    <location>
        <begin position="135"/>
        <end position="156"/>
    </location>
</feature>
<proteinExistence type="predicted"/>
<keyword evidence="7" id="KW-1185">Reference proteome</keyword>
<evidence type="ECO:0000256" key="3">
    <source>
        <dbReference type="ARBA" id="ARBA00022989"/>
    </source>
</evidence>
<feature type="transmembrane region" description="Helical" evidence="5">
    <location>
        <begin position="35"/>
        <end position="53"/>
    </location>
</feature>
<evidence type="ECO:0008006" key="8">
    <source>
        <dbReference type="Google" id="ProtNLM"/>
    </source>
</evidence>
<dbReference type="InParanoid" id="A0A218ZHZ0"/>
<evidence type="ECO:0000256" key="4">
    <source>
        <dbReference type="ARBA" id="ARBA00023136"/>
    </source>
</evidence>
<keyword evidence="3 5" id="KW-1133">Transmembrane helix</keyword>
<name>A0A218ZHZ0_9HELO</name>
<evidence type="ECO:0000313" key="7">
    <source>
        <dbReference type="Proteomes" id="UP000242519"/>
    </source>
</evidence>
<dbReference type="Pfam" id="PF04479">
    <property type="entry name" value="RTA1"/>
    <property type="match status" value="1"/>
</dbReference>
<dbReference type="EMBL" id="MZNU01000006">
    <property type="protein sequence ID" value="OWP07414.1"/>
    <property type="molecule type" value="Genomic_DNA"/>
</dbReference>
<dbReference type="PANTHER" id="PTHR31465">
    <property type="entry name" value="PROTEIN RTA1-RELATED"/>
    <property type="match status" value="1"/>
</dbReference>
<evidence type="ECO:0000256" key="1">
    <source>
        <dbReference type="ARBA" id="ARBA00004141"/>
    </source>
</evidence>
<feature type="transmembrane region" description="Helical" evidence="5">
    <location>
        <begin position="168"/>
        <end position="191"/>
    </location>
</feature>
<protein>
    <recommendedName>
        <fullName evidence="8">RTA1 domain protein</fullName>
    </recommendedName>
</protein>
<dbReference type="FunCoup" id="A0A218ZHZ0">
    <property type="interactions" value="15"/>
</dbReference>
<comment type="caution">
    <text evidence="6">The sequence shown here is derived from an EMBL/GenBank/DDBJ whole genome shotgun (WGS) entry which is preliminary data.</text>
</comment>
<dbReference type="PANTHER" id="PTHR31465:SF35">
    <property type="entry name" value="RTA1 DOMAIN PROTEIN-RELATED"/>
    <property type="match status" value="1"/>
</dbReference>
<dbReference type="OrthoDB" id="3358017at2759"/>
<evidence type="ECO:0000256" key="2">
    <source>
        <dbReference type="ARBA" id="ARBA00022692"/>
    </source>
</evidence>
<evidence type="ECO:0000256" key="5">
    <source>
        <dbReference type="SAM" id="Phobius"/>
    </source>
</evidence>
<reference evidence="6 7" key="1">
    <citation type="submission" date="2017-04" db="EMBL/GenBank/DDBJ databases">
        <title>Draft genome sequence of Marssonina coronaria NL1: causal agent of apple blotch.</title>
        <authorList>
            <person name="Cheng Q."/>
        </authorList>
    </citation>
    <scope>NUCLEOTIDE SEQUENCE [LARGE SCALE GENOMIC DNA]</scope>
    <source>
        <strain evidence="6 7">NL1</strain>
    </source>
</reference>
<organism evidence="6 7">
    <name type="scientific">Diplocarpon coronariae</name>
    <dbReference type="NCBI Taxonomy" id="2795749"/>
    <lineage>
        <taxon>Eukaryota</taxon>
        <taxon>Fungi</taxon>
        <taxon>Dikarya</taxon>
        <taxon>Ascomycota</taxon>
        <taxon>Pezizomycotina</taxon>
        <taxon>Leotiomycetes</taxon>
        <taxon>Helotiales</taxon>
        <taxon>Drepanopezizaceae</taxon>
        <taxon>Diplocarpon</taxon>
    </lineage>
</organism>
<dbReference type="AlphaFoldDB" id="A0A218ZHZ0"/>
<keyword evidence="2 5" id="KW-0812">Transmembrane</keyword>
<evidence type="ECO:0000313" key="6">
    <source>
        <dbReference type="EMBL" id="OWP07414.1"/>
    </source>
</evidence>
<feature type="transmembrane region" description="Helical" evidence="5">
    <location>
        <begin position="211"/>
        <end position="231"/>
    </location>
</feature>
<feature type="transmembrane region" description="Helical" evidence="5">
    <location>
        <begin position="91"/>
        <end position="115"/>
    </location>
</feature>
<dbReference type="GO" id="GO:0016020">
    <property type="term" value="C:membrane"/>
    <property type="evidence" value="ECO:0007669"/>
    <property type="project" value="UniProtKB-SubCell"/>
</dbReference>
<dbReference type="Proteomes" id="UP000242519">
    <property type="component" value="Unassembled WGS sequence"/>
</dbReference>
<feature type="transmembrane region" description="Helical" evidence="5">
    <location>
        <begin position="246"/>
        <end position="266"/>
    </location>
</feature>
<dbReference type="STRING" id="503106.A0A218ZHZ0"/>
<dbReference type="InterPro" id="IPR007568">
    <property type="entry name" value="RTA1"/>
</dbReference>
<keyword evidence="4 5" id="KW-0472">Membrane</keyword>
<comment type="subcellular location">
    <subcellularLocation>
        <location evidence="1">Membrane</location>
        <topology evidence="1">Multi-pass membrane protein</topology>
    </subcellularLocation>
</comment>